<dbReference type="EMBL" id="CP041372">
    <property type="protein sequence ID" value="QKS69750.1"/>
    <property type="molecule type" value="Genomic_DNA"/>
</dbReference>
<dbReference type="SUPFAM" id="SSF53850">
    <property type="entry name" value="Periplasmic binding protein-like II"/>
    <property type="match status" value="1"/>
</dbReference>
<feature type="chain" id="PRO_5039292278" evidence="6">
    <location>
        <begin position="23"/>
        <end position="516"/>
    </location>
</feature>
<organism evidence="7 8">
    <name type="scientific">Paenalkalicoccus suaedae</name>
    <dbReference type="NCBI Taxonomy" id="2592382"/>
    <lineage>
        <taxon>Bacteria</taxon>
        <taxon>Bacillati</taxon>
        <taxon>Bacillota</taxon>
        <taxon>Bacilli</taxon>
        <taxon>Bacillales</taxon>
        <taxon>Bacillaceae</taxon>
        <taxon>Paenalkalicoccus</taxon>
    </lineage>
</organism>
<dbReference type="InterPro" id="IPR006059">
    <property type="entry name" value="SBP"/>
</dbReference>
<dbReference type="PANTHER" id="PTHR43649:SF33">
    <property type="entry name" value="POLYGALACTURONAN_RHAMNOGALACTURONAN-BINDING PROTEIN YTCQ"/>
    <property type="match status" value="1"/>
</dbReference>
<dbReference type="PROSITE" id="PS51257">
    <property type="entry name" value="PROKAR_LIPOPROTEIN"/>
    <property type="match status" value="1"/>
</dbReference>
<keyword evidence="8" id="KW-1185">Reference proteome</keyword>
<dbReference type="KEGG" id="psua:FLK61_23430"/>
<sequence>MKRYKKKVLLPVAGMVVVAGLAACGGNNDESANASNNGTNSNGDLSEERMSVRIMAPSFAPDPVGNDSPALQAIEDYTNMDIELQFVANANYEDRFNVTLASGDLPEIIVAYKDASFISAAEDGAFWDVTDYLDDYENLSGANEVVLNNASINGRQYGIYRSRPLGRNAATINTQWLENLGLEMPTTIEEFHEVLRAFTYDDPNQSGQDDTYGMVVSEWEGPWDQMQVWFGTPNEWGENENGELEPDFMSDEYRDALAFFREMYEEGLVNEDFAIMDSGEWFDPFVSQQAGMVVDVADQANRLQNQITDDYSDDEIIVDVFGGVEGPNGLQIKPTTGYHGVLAISTTSVETEEELRRVLQFLNDLSDEEPQNLSYNGVEGVHHEVNEDGTVDITSQSEGGDLFDREVRDLNQFQVAIPEEKFKLPPQSALQQRADEVMEENMEYVVPNPAEPLVSNTYRERGSQLDNIIDDARIQYIVGQIDESGLDEAVERWLNSGGTEYMQEINEAYQEAQAAQ</sequence>
<accession>A0A859FA41</accession>
<dbReference type="Gene3D" id="3.40.190.10">
    <property type="entry name" value="Periplasmic binding protein-like II"/>
    <property type="match status" value="2"/>
</dbReference>
<dbReference type="CDD" id="cd13580">
    <property type="entry name" value="PBP2_AlgQ_like_1"/>
    <property type="match status" value="1"/>
</dbReference>
<name>A0A859FA41_9BACI</name>
<dbReference type="PANTHER" id="PTHR43649">
    <property type="entry name" value="ARABINOSE-BINDING PROTEIN-RELATED"/>
    <property type="match status" value="1"/>
</dbReference>
<evidence type="ECO:0000256" key="3">
    <source>
        <dbReference type="ARBA" id="ARBA00023136"/>
    </source>
</evidence>
<dbReference type="RefSeq" id="WP_176007792.1">
    <property type="nucleotide sequence ID" value="NZ_CP041372.2"/>
</dbReference>
<protein>
    <submittedName>
        <fullName evidence="7">Extracellular solute-binding protein</fullName>
    </submittedName>
</protein>
<keyword evidence="5" id="KW-0449">Lipoprotein</keyword>
<feature type="signal peptide" evidence="6">
    <location>
        <begin position="1"/>
        <end position="22"/>
    </location>
</feature>
<keyword evidence="4" id="KW-0564">Palmitate</keyword>
<dbReference type="InterPro" id="IPR050490">
    <property type="entry name" value="Bact_solute-bd_prot1"/>
</dbReference>
<keyword evidence="2 6" id="KW-0732">Signal</keyword>
<evidence type="ECO:0000313" key="8">
    <source>
        <dbReference type="Proteomes" id="UP000318138"/>
    </source>
</evidence>
<dbReference type="Pfam" id="PF01547">
    <property type="entry name" value="SBP_bac_1"/>
    <property type="match status" value="1"/>
</dbReference>
<proteinExistence type="predicted"/>
<evidence type="ECO:0000256" key="2">
    <source>
        <dbReference type="ARBA" id="ARBA00022729"/>
    </source>
</evidence>
<dbReference type="AlphaFoldDB" id="A0A859FA41"/>
<evidence type="ECO:0000256" key="6">
    <source>
        <dbReference type="SAM" id="SignalP"/>
    </source>
</evidence>
<evidence type="ECO:0000256" key="5">
    <source>
        <dbReference type="ARBA" id="ARBA00023288"/>
    </source>
</evidence>
<evidence type="ECO:0000256" key="4">
    <source>
        <dbReference type="ARBA" id="ARBA00023139"/>
    </source>
</evidence>
<dbReference type="Proteomes" id="UP000318138">
    <property type="component" value="Chromosome"/>
</dbReference>
<gene>
    <name evidence="7" type="ORF">FLK61_23430</name>
</gene>
<evidence type="ECO:0000256" key="1">
    <source>
        <dbReference type="ARBA" id="ARBA00022475"/>
    </source>
</evidence>
<keyword evidence="1" id="KW-1003">Cell membrane</keyword>
<keyword evidence="3" id="KW-0472">Membrane</keyword>
<evidence type="ECO:0000313" key="7">
    <source>
        <dbReference type="EMBL" id="QKS69750.1"/>
    </source>
</evidence>
<reference evidence="8" key="1">
    <citation type="submission" date="2019-07" db="EMBL/GenBank/DDBJ databases">
        <title>Bacillus alkalisoli sp. nov. isolated from saline soil.</title>
        <authorList>
            <person name="Sun J.-Q."/>
            <person name="Xu L."/>
        </authorList>
    </citation>
    <scope>NUCLEOTIDE SEQUENCE [LARGE SCALE GENOMIC DNA]</scope>
    <source>
        <strain evidence="8">M4U3P1</strain>
    </source>
</reference>